<dbReference type="Pfam" id="PF00433">
    <property type="entry name" value="Pkinase_C"/>
    <property type="match status" value="1"/>
</dbReference>
<evidence type="ECO:0000313" key="3">
    <source>
        <dbReference type="Proteomes" id="UP001434883"/>
    </source>
</evidence>
<evidence type="ECO:0000313" key="2">
    <source>
        <dbReference type="EMBL" id="MEQ2205138.1"/>
    </source>
</evidence>
<reference evidence="2 3" key="1">
    <citation type="submission" date="2021-06" db="EMBL/GenBank/DDBJ databases">
        <authorList>
            <person name="Palmer J.M."/>
        </authorList>
    </citation>
    <scope>NUCLEOTIDE SEQUENCE [LARGE SCALE GENOMIC DNA]</scope>
    <source>
        <strain evidence="2 3">XC_2019</strain>
        <tissue evidence="2">Muscle</tissue>
    </source>
</reference>
<dbReference type="Proteomes" id="UP001434883">
    <property type="component" value="Unassembled WGS sequence"/>
</dbReference>
<sequence>LLKKNPAQRIGSGKGDAADIQYDVLVFLQKHSEEDTSQFDTRFTRQTPVDSPDDTTLSHSAELAFAVSLFLSKV</sequence>
<comment type="caution">
    <text evidence="2">The sequence shown here is derived from an EMBL/GenBank/DDBJ whole genome shotgun (WGS) entry which is preliminary data.</text>
</comment>
<organism evidence="2 3">
    <name type="scientific">Xenoophorus captivus</name>
    <dbReference type="NCBI Taxonomy" id="1517983"/>
    <lineage>
        <taxon>Eukaryota</taxon>
        <taxon>Metazoa</taxon>
        <taxon>Chordata</taxon>
        <taxon>Craniata</taxon>
        <taxon>Vertebrata</taxon>
        <taxon>Euteleostomi</taxon>
        <taxon>Actinopterygii</taxon>
        <taxon>Neopterygii</taxon>
        <taxon>Teleostei</taxon>
        <taxon>Neoteleostei</taxon>
        <taxon>Acanthomorphata</taxon>
        <taxon>Ovalentaria</taxon>
        <taxon>Atherinomorphae</taxon>
        <taxon>Cyprinodontiformes</taxon>
        <taxon>Goodeidae</taxon>
        <taxon>Xenoophorus</taxon>
    </lineage>
</organism>
<dbReference type="EMBL" id="JAHRIN010040216">
    <property type="protein sequence ID" value="MEQ2205138.1"/>
    <property type="molecule type" value="Genomic_DNA"/>
</dbReference>
<gene>
    <name evidence="2" type="ORF">XENOCAPTIV_026497</name>
</gene>
<keyword evidence="3" id="KW-1185">Reference proteome</keyword>
<evidence type="ECO:0000259" key="1">
    <source>
        <dbReference type="Pfam" id="PF00433"/>
    </source>
</evidence>
<feature type="non-terminal residue" evidence="2">
    <location>
        <position position="1"/>
    </location>
</feature>
<feature type="domain" description="Protein kinase C-terminal" evidence="1">
    <location>
        <begin position="32"/>
        <end position="65"/>
    </location>
</feature>
<dbReference type="InterPro" id="IPR017892">
    <property type="entry name" value="Pkinase_C"/>
</dbReference>
<accession>A0ABV0RC41</accession>
<protein>
    <recommendedName>
        <fullName evidence="1">Protein kinase C-terminal domain-containing protein</fullName>
    </recommendedName>
</protein>
<proteinExistence type="predicted"/>
<name>A0ABV0RC41_9TELE</name>